<dbReference type="RefSeq" id="WP_214590291.1">
    <property type="nucleotide sequence ID" value="NZ_JAUHGW010000001.1"/>
</dbReference>
<dbReference type="Proteomes" id="UP001225933">
    <property type="component" value="Unassembled WGS sequence"/>
</dbReference>
<name>A0AAJ1R471_9FLAO</name>
<comment type="caution">
    <text evidence="1">The sequence shown here is derived from an EMBL/GenBank/DDBJ whole genome shotgun (WGS) entry which is preliminary data.</text>
</comment>
<accession>A0AAJ1R471</accession>
<dbReference type="EMBL" id="JAUHGV010000018">
    <property type="protein sequence ID" value="MDN4013676.1"/>
    <property type="molecule type" value="Genomic_DNA"/>
</dbReference>
<reference evidence="1" key="1">
    <citation type="submission" date="2023-06" db="EMBL/GenBank/DDBJ databases">
        <title>Two Chryseobacterium gambrini strains from China.</title>
        <authorList>
            <person name="Zeng J."/>
            <person name="Wu Y."/>
        </authorList>
    </citation>
    <scope>NUCLEOTIDE SEQUENCE</scope>
    <source>
        <strain evidence="1">SQ219</strain>
    </source>
</reference>
<proteinExistence type="predicted"/>
<organism evidence="1 2">
    <name type="scientific">Chryseobacterium gambrini</name>
    <dbReference type="NCBI Taxonomy" id="373672"/>
    <lineage>
        <taxon>Bacteria</taxon>
        <taxon>Pseudomonadati</taxon>
        <taxon>Bacteroidota</taxon>
        <taxon>Flavobacteriia</taxon>
        <taxon>Flavobacteriales</taxon>
        <taxon>Weeksellaceae</taxon>
        <taxon>Chryseobacterium group</taxon>
        <taxon>Chryseobacterium</taxon>
    </lineage>
</organism>
<sequence>MDMKTNSDVKETSSGDCKKYINDYLHSCVKKEFGLDISFGEEYEIMQNIVSNKSMIVPTFSDYIVENPKLHAFLKAHIAHLNKEMFASHIS</sequence>
<gene>
    <name evidence="1" type="ORF">QX233_14455</name>
</gene>
<evidence type="ECO:0000313" key="2">
    <source>
        <dbReference type="Proteomes" id="UP001225933"/>
    </source>
</evidence>
<evidence type="ECO:0000313" key="1">
    <source>
        <dbReference type="EMBL" id="MDN4013676.1"/>
    </source>
</evidence>
<protein>
    <submittedName>
        <fullName evidence="1">Uncharacterized protein</fullName>
    </submittedName>
</protein>
<dbReference type="AlphaFoldDB" id="A0AAJ1R471"/>